<dbReference type="EMBL" id="CP001751">
    <property type="protein sequence ID" value="ADE38868.1"/>
    <property type="molecule type" value="Genomic_DNA"/>
</dbReference>
<protein>
    <recommendedName>
        <fullName evidence="3">DUF2066 domain-containing protein</fullName>
    </recommendedName>
</protein>
<accession>D5BRH1</accession>
<keyword evidence="2" id="KW-1185">Reference proteome</keyword>
<name>D5BRH1_PUNMI</name>
<proteinExistence type="predicted"/>
<dbReference type="KEGG" id="apb:SAR116_0625"/>
<evidence type="ECO:0000313" key="2">
    <source>
        <dbReference type="Proteomes" id="UP000007460"/>
    </source>
</evidence>
<evidence type="ECO:0000313" key="1">
    <source>
        <dbReference type="EMBL" id="ADE38868.1"/>
    </source>
</evidence>
<evidence type="ECO:0008006" key="3">
    <source>
        <dbReference type="Google" id="ProtNLM"/>
    </source>
</evidence>
<sequence length="393" mass="43777">MSVTLFSFLRLRADLYRYLVSAFCFRIGFLMSIGLIMTSAANASERCVEPVFGVADIVIDQTADNANAARTKGMRLAAERAFTIVLDRLLMAPERRDAFLQKHDLDEFTDFVHIIEENNLPKRYIGRLDFCFDAQRLRTALKQANLRWSELQSPPILVVPVWNGTDGARAWQLKNKWIGAWHQFVGNNTGLVSFRILRPTLYRERRLRAEDLSAANQQHLASAAVLAEAQQVLLVIANEDYEGSTRLIDVSADLYDSDGKYLSAVFKHGKSAIGKVAGKNDLATIVNRHIVSIAKSMEEGWHAANLMGDPVSSRLTVEVPIDTLTDWASRLQTLRAIAVIDKMEIHKLDITSAIISLQLVGPVTALENALAVHNLQLRMKDDGLPVLTVAQGN</sequence>
<dbReference type="eggNOG" id="COG3249">
    <property type="taxonomic scope" value="Bacteria"/>
</dbReference>
<dbReference type="OrthoDB" id="7928976at2"/>
<organism evidence="1 2">
    <name type="scientific">Puniceispirillum marinum (strain IMCC1322)</name>
    <dbReference type="NCBI Taxonomy" id="488538"/>
    <lineage>
        <taxon>Bacteria</taxon>
        <taxon>Pseudomonadati</taxon>
        <taxon>Pseudomonadota</taxon>
        <taxon>Alphaproteobacteria</taxon>
        <taxon>Candidatus Puniceispirillales</taxon>
        <taxon>Candidatus Puniceispirillaceae</taxon>
        <taxon>Candidatus Puniceispirillum</taxon>
    </lineage>
</organism>
<gene>
    <name evidence="1" type="ordered locus">SAR116_0625</name>
</gene>
<dbReference type="HOGENOM" id="CLU_046235_0_0_5"/>
<reference evidence="1 2" key="1">
    <citation type="journal article" date="2010" name="J. Bacteriol.">
        <title>Complete genome sequence of "Candidatus Puniceispirillum marinum" IMCC1322, a representative of the SAR116 clade in the Alphaproteobacteria.</title>
        <authorList>
            <person name="Oh H.M."/>
            <person name="Kwon K.K."/>
            <person name="Kang I."/>
            <person name="Kang S.G."/>
            <person name="Lee J.H."/>
            <person name="Kim S.J."/>
            <person name="Cho J.C."/>
        </authorList>
    </citation>
    <scope>NUCLEOTIDE SEQUENCE [LARGE SCALE GENOMIC DNA]</scope>
    <source>
        <strain evidence="1 2">IMCC1322</strain>
    </source>
</reference>
<dbReference type="AlphaFoldDB" id="D5BRH1"/>
<dbReference type="STRING" id="488538.SAR116_0625"/>
<dbReference type="Proteomes" id="UP000007460">
    <property type="component" value="Chromosome"/>
</dbReference>